<name>A0A383CTG0_9ZZZZ</name>
<feature type="non-terminal residue" evidence="2">
    <location>
        <position position="1"/>
    </location>
</feature>
<sequence length="38" mass="4333">YEGAKHAFANASGTVYEPVAAEDSWRKTVIFLENYLRK</sequence>
<reference evidence="2" key="1">
    <citation type="submission" date="2018-05" db="EMBL/GenBank/DDBJ databases">
        <authorList>
            <person name="Lanie J.A."/>
            <person name="Ng W.-L."/>
            <person name="Kazmierczak K.M."/>
            <person name="Andrzejewski T.M."/>
            <person name="Davidsen T.M."/>
            <person name="Wayne K.J."/>
            <person name="Tettelin H."/>
            <person name="Glass J.I."/>
            <person name="Rusch D."/>
            <person name="Podicherti R."/>
            <person name="Tsui H.-C.T."/>
            <person name="Winkler M.E."/>
        </authorList>
    </citation>
    <scope>NUCLEOTIDE SEQUENCE</scope>
</reference>
<protein>
    <recommendedName>
        <fullName evidence="1">Dienelactone hydrolase domain-containing protein</fullName>
    </recommendedName>
</protein>
<dbReference type="GO" id="GO:0016787">
    <property type="term" value="F:hydrolase activity"/>
    <property type="evidence" value="ECO:0007669"/>
    <property type="project" value="InterPro"/>
</dbReference>
<evidence type="ECO:0000313" key="2">
    <source>
        <dbReference type="EMBL" id="SVE35492.1"/>
    </source>
</evidence>
<organism evidence="2">
    <name type="scientific">marine metagenome</name>
    <dbReference type="NCBI Taxonomy" id="408172"/>
    <lineage>
        <taxon>unclassified sequences</taxon>
        <taxon>metagenomes</taxon>
        <taxon>ecological metagenomes</taxon>
    </lineage>
</organism>
<dbReference type="InterPro" id="IPR002925">
    <property type="entry name" value="Dienelactn_hydro"/>
</dbReference>
<evidence type="ECO:0000259" key="1">
    <source>
        <dbReference type="Pfam" id="PF01738"/>
    </source>
</evidence>
<accession>A0A383CTG0</accession>
<dbReference type="EMBL" id="UINC01211551">
    <property type="protein sequence ID" value="SVE35492.1"/>
    <property type="molecule type" value="Genomic_DNA"/>
</dbReference>
<gene>
    <name evidence="2" type="ORF">METZ01_LOCUS488346</name>
</gene>
<dbReference type="AlphaFoldDB" id="A0A383CTG0"/>
<proteinExistence type="predicted"/>
<dbReference type="Gene3D" id="3.40.50.1820">
    <property type="entry name" value="alpha/beta hydrolase"/>
    <property type="match status" value="1"/>
</dbReference>
<dbReference type="InterPro" id="IPR029058">
    <property type="entry name" value="AB_hydrolase_fold"/>
</dbReference>
<feature type="domain" description="Dienelactone hydrolase" evidence="1">
    <location>
        <begin position="1"/>
        <end position="36"/>
    </location>
</feature>
<dbReference type="Pfam" id="PF01738">
    <property type="entry name" value="DLH"/>
    <property type="match status" value="1"/>
</dbReference>